<dbReference type="GO" id="GO:0000981">
    <property type="term" value="F:DNA-binding transcription factor activity, RNA polymerase II-specific"/>
    <property type="evidence" value="ECO:0007669"/>
    <property type="project" value="TreeGrafter"/>
</dbReference>
<evidence type="ECO:0000256" key="7">
    <source>
        <dbReference type="ARBA" id="ARBA00023015"/>
    </source>
</evidence>
<evidence type="ECO:0000256" key="5">
    <source>
        <dbReference type="ARBA" id="ARBA00022771"/>
    </source>
</evidence>
<evidence type="ECO:0000256" key="3">
    <source>
        <dbReference type="ARBA" id="ARBA00022723"/>
    </source>
</evidence>
<dbReference type="EMBL" id="KL367666">
    <property type="protein sequence ID" value="KFD60452.1"/>
    <property type="molecule type" value="Genomic_DNA"/>
</dbReference>
<dbReference type="GO" id="GO:0000977">
    <property type="term" value="F:RNA polymerase II transcription regulatory region sequence-specific DNA binding"/>
    <property type="evidence" value="ECO:0007669"/>
    <property type="project" value="TreeGrafter"/>
</dbReference>
<dbReference type="GO" id="GO:0005634">
    <property type="term" value="C:nucleus"/>
    <property type="evidence" value="ECO:0007669"/>
    <property type="project" value="UniProtKB-SubCell"/>
</dbReference>
<dbReference type="GO" id="GO:0008270">
    <property type="term" value="F:zinc ion binding"/>
    <property type="evidence" value="ECO:0007669"/>
    <property type="project" value="UniProtKB-KW"/>
</dbReference>
<keyword evidence="8" id="KW-0804">Transcription</keyword>
<dbReference type="InterPro" id="IPR013083">
    <property type="entry name" value="Znf_RING/FYVE/PHD"/>
</dbReference>
<keyword evidence="7" id="KW-0805">Transcription regulation</keyword>
<dbReference type="Gene3D" id="3.30.40.10">
    <property type="entry name" value="Zinc/RING finger domain, C3HC4 (zinc finger)"/>
    <property type="match status" value="1"/>
</dbReference>
<evidence type="ECO:0000256" key="8">
    <source>
        <dbReference type="ARBA" id="ARBA00023163"/>
    </source>
</evidence>
<dbReference type="Proteomes" id="UP000030758">
    <property type="component" value="Unassembled WGS sequence"/>
</dbReference>
<evidence type="ECO:0000256" key="2">
    <source>
        <dbReference type="ARBA" id="ARBA00007269"/>
    </source>
</evidence>
<dbReference type="PANTHER" id="PTHR12360">
    <property type="entry name" value="NUCLEAR TRANSCRIPTION FACTOR, X-BOX BINDING 1 NFX1"/>
    <property type="match status" value="1"/>
</dbReference>
<dbReference type="SMART" id="SM00438">
    <property type="entry name" value="ZnF_NFX"/>
    <property type="match status" value="3"/>
</dbReference>
<evidence type="ECO:0000256" key="6">
    <source>
        <dbReference type="ARBA" id="ARBA00022833"/>
    </source>
</evidence>
<reference evidence="12" key="1">
    <citation type="journal article" date="2014" name="Nat. Genet.">
        <title>Genome and transcriptome of the porcine whipworm Trichuris suis.</title>
        <authorList>
            <person name="Jex A.R."/>
            <person name="Nejsum P."/>
            <person name="Schwarz E.M."/>
            <person name="Hu L."/>
            <person name="Young N.D."/>
            <person name="Hall R.S."/>
            <person name="Korhonen P.K."/>
            <person name="Liao S."/>
            <person name="Thamsborg S."/>
            <person name="Xia J."/>
            <person name="Xu P."/>
            <person name="Wang S."/>
            <person name="Scheerlinck J.P."/>
            <person name="Hofmann A."/>
            <person name="Sternberg P.W."/>
            <person name="Wang J."/>
            <person name="Gasser R.B."/>
        </authorList>
    </citation>
    <scope>NUCLEOTIDE SEQUENCE [LARGE SCALE GENOMIC DNA]</scope>
    <source>
        <strain evidence="12">DCEP-RM93F</strain>
    </source>
</reference>
<comment type="subcellular location">
    <subcellularLocation>
        <location evidence="1">Nucleus</location>
    </subcellularLocation>
</comment>
<dbReference type="SMART" id="SM00184">
    <property type="entry name" value="RING"/>
    <property type="match status" value="1"/>
</dbReference>
<keyword evidence="9" id="KW-0539">Nucleus</keyword>
<evidence type="ECO:0000259" key="11">
    <source>
        <dbReference type="PROSITE" id="PS50089"/>
    </source>
</evidence>
<proteinExistence type="inferred from homology"/>
<evidence type="ECO:0000256" key="10">
    <source>
        <dbReference type="PROSITE-ProRule" id="PRU00175"/>
    </source>
</evidence>
<comment type="similarity">
    <text evidence="2">Belongs to the NFX1 family.</text>
</comment>
<dbReference type="SUPFAM" id="SSF57850">
    <property type="entry name" value="RING/U-box"/>
    <property type="match status" value="1"/>
</dbReference>
<organism evidence="12">
    <name type="scientific">Trichuris suis</name>
    <name type="common">pig whipworm</name>
    <dbReference type="NCBI Taxonomy" id="68888"/>
    <lineage>
        <taxon>Eukaryota</taxon>
        <taxon>Metazoa</taxon>
        <taxon>Ecdysozoa</taxon>
        <taxon>Nematoda</taxon>
        <taxon>Enoplea</taxon>
        <taxon>Dorylaimia</taxon>
        <taxon>Trichinellida</taxon>
        <taxon>Trichuridae</taxon>
        <taxon>Trichuris</taxon>
    </lineage>
</organism>
<sequence length="336" mass="36430">MSSNEHLANNSNASRVQLAASENDECQRSLLTKAILMDELECRICLEIVKSEDPIWSCTLCYNVFHFDCVKHWAASSVEEPNASVTSNPGRPCPTCQASVNASSLKAKCFCGKVEGPIERSDPNTVPHSCGSVCGRTLGKPGICTHLCPLICHPGSCPPCGDSVELSCFCSATKRVMKCRTAELFSCGNVCNKFYKCQRHKCQRECHSGPCLQSMGESSNFAVAFINNYFFPGCVLPLGFPTSNRLTLQTFVRDSSTSCGQPCGRKRRCGVHYCFSRCHPGECLPCKMDPSVVQTCPCGFTPLKSLGVDRKACTDPIPTCGSICKSILPCSLPGMN</sequence>
<dbReference type="InterPro" id="IPR001841">
    <property type="entry name" value="Znf_RING"/>
</dbReference>
<gene>
    <name evidence="12" type="ORF">M514_27360</name>
</gene>
<protein>
    <recommendedName>
        <fullName evidence="11">RING-type domain-containing protein</fullName>
    </recommendedName>
</protein>
<evidence type="ECO:0000256" key="1">
    <source>
        <dbReference type="ARBA" id="ARBA00004123"/>
    </source>
</evidence>
<dbReference type="Pfam" id="PF01422">
    <property type="entry name" value="zf-NF-X1"/>
    <property type="match status" value="3"/>
</dbReference>
<evidence type="ECO:0000313" key="12">
    <source>
        <dbReference type="EMBL" id="KFD60452.1"/>
    </source>
</evidence>
<evidence type="ECO:0000256" key="4">
    <source>
        <dbReference type="ARBA" id="ARBA00022737"/>
    </source>
</evidence>
<dbReference type="PANTHER" id="PTHR12360:SF12">
    <property type="entry name" value="TRANSCRIPTIONAL REPRESSOR NF-X1"/>
    <property type="match status" value="1"/>
</dbReference>
<dbReference type="PROSITE" id="PS50089">
    <property type="entry name" value="ZF_RING_2"/>
    <property type="match status" value="1"/>
</dbReference>
<accession>A0A085MTA6</accession>
<dbReference type="CDD" id="cd06008">
    <property type="entry name" value="NF-X1-zinc-finger"/>
    <property type="match status" value="2"/>
</dbReference>
<evidence type="ECO:0000256" key="9">
    <source>
        <dbReference type="ARBA" id="ARBA00023242"/>
    </source>
</evidence>
<keyword evidence="4" id="KW-0677">Repeat</keyword>
<dbReference type="AlphaFoldDB" id="A0A085MTA6"/>
<keyword evidence="3" id="KW-0479">Metal-binding</keyword>
<keyword evidence="5 10" id="KW-0863">Zinc-finger</keyword>
<dbReference type="InterPro" id="IPR000967">
    <property type="entry name" value="Znf_NFX1"/>
</dbReference>
<keyword evidence="6" id="KW-0862">Zinc</keyword>
<dbReference type="InterPro" id="IPR034078">
    <property type="entry name" value="NFX1_fam"/>
</dbReference>
<feature type="domain" description="RING-type" evidence="11">
    <location>
        <begin position="42"/>
        <end position="97"/>
    </location>
</feature>
<name>A0A085MTA6_9BILA</name>